<gene>
    <name evidence="1" type="ORF">PFTANZ_01550</name>
</gene>
<sequence>MEDRHINFEVFKSSYLEKHLKIEDLDECIKKKRNDKNKEIMEIISQGDSLKR</sequence>
<evidence type="ECO:0000313" key="2">
    <source>
        <dbReference type="Proteomes" id="UP000030708"/>
    </source>
</evidence>
<name>A0A024WA62_PLAFA</name>
<evidence type="ECO:0000313" key="1">
    <source>
        <dbReference type="EMBL" id="ETW37784.1"/>
    </source>
</evidence>
<reference evidence="1 2" key="1">
    <citation type="submission" date="2013-02" db="EMBL/GenBank/DDBJ databases">
        <title>The Genome Annotation of Plasmodium falciparum Tanzania (2000708).</title>
        <authorList>
            <consortium name="The Broad Institute Genome Sequencing Platform"/>
            <consortium name="The Broad Institute Genome Sequencing Center for Infectious Disease"/>
            <person name="Neafsey D."/>
            <person name="Hoffman S."/>
            <person name="Volkman S."/>
            <person name="Rosenthal P."/>
            <person name="Walker B."/>
            <person name="Young S.K."/>
            <person name="Zeng Q."/>
            <person name="Gargeya S."/>
            <person name="Fitzgerald M."/>
            <person name="Haas B."/>
            <person name="Abouelleil A."/>
            <person name="Allen A.W."/>
            <person name="Alvarado L."/>
            <person name="Arachchi H.M."/>
            <person name="Berlin A.M."/>
            <person name="Chapman S.B."/>
            <person name="Gainer-Dewar J."/>
            <person name="Goldberg J."/>
            <person name="Griggs A."/>
            <person name="Gujja S."/>
            <person name="Hansen M."/>
            <person name="Howarth C."/>
            <person name="Imamovic A."/>
            <person name="Ireland A."/>
            <person name="Larimer J."/>
            <person name="McCowan C."/>
            <person name="Murphy C."/>
            <person name="Pearson M."/>
            <person name="Poon T.W."/>
            <person name="Priest M."/>
            <person name="Roberts A."/>
            <person name="Saif S."/>
            <person name="Shea T."/>
            <person name="Sisk P."/>
            <person name="Sykes S."/>
            <person name="Wortman J."/>
            <person name="Nusbaum C."/>
            <person name="Birren B."/>
        </authorList>
    </citation>
    <scope>NUCLEOTIDE SEQUENCE [LARGE SCALE GENOMIC DNA]</scope>
    <source>
        <strain evidence="2">Tanzania (2000708)</strain>
    </source>
</reference>
<reference evidence="1 2" key="2">
    <citation type="submission" date="2013-02" db="EMBL/GenBank/DDBJ databases">
        <title>The Genome Sequence of Plasmodium falciparum Tanzania (2000708).</title>
        <authorList>
            <consortium name="The Broad Institute Genome Sequencing Platform"/>
            <consortium name="The Broad Institute Genome Sequencing Center for Infectious Disease"/>
            <person name="Neafsey D."/>
            <person name="Cheeseman I."/>
            <person name="Volkman S."/>
            <person name="Adams J."/>
            <person name="Walker B."/>
            <person name="Young S.K."/>
            <person name="Zeng Q."/>
            <person name="Gargeya S."/>
            <person name="Fitzgerald M."/>
            <person name="Haas B."/>
            <person name="Abouelleil A."/>
            <person name="Alvarado L."/>
            <person name="Arachchi H.M."/>
            <person name="Berlin A.M."/>
            <person name="Chapman S.B."/>
            <person name="Dewar J."/>
            <person name="Goldberg J."/>
            <person name="Griggs A."/>
            <person name="Gujja S."/>
            <person name="Hansen M."/>
            <person name="Howarth C."/>
            <person name="Imamovic A."/>
            <person name="Larimer J."/>
            <person name="McCowan C."/>
            <person name="Murphy C."/>
            <person name="Neiman D."/>
            <person name="Pearson M."/>
            <person name="Priest M."/>
            <person name="Roberts A."/>
            <person name="Saif S."/>
            <person name="Shea T."/>
            <person name="Sisk P."/>
            <person name="Sykes S."/>
            <person name="Wortman J."/>
            <person name="Nusbaum C."/>
            <person name="Birren B."/>
        </authorList>
    </citation>
    <scope>NUCLEOTIDE SEQUENCE [LARGE SCALE GENOMIC DNA]</scope>
    <source>
        <strain evidence="2">Tanzania (2000708)</strain>
    </source>
</reference>
<organism evidence="1 2">
    <name type="scientific">Plasmodium falciparum Tanzania</name>
    <name type="common">2000708</name>
    <dbReference type="NCBI Taxonomy" id="1036725"/>
    <lineage>
        <taxon>Eukaryota</taxon>
        <taxon>Sar</taxon>
        <taxon>Alveolata</taxon>
        <taxon>Apicomplexa</taxon>
        <taxon>Aconoidasida</taxon>
        <taxon>Haemosporida</taxon>
        <taxon>Plasmodiidae</taxon>
        <taxon>Plasmodium</taxon>
        <taxon>Plasmodium (Laverania)</taxon>
    </lineage>
</organism>
<proteinExistence type="predicted"/>
<dbReference type="Proteomes" id="UP000030708">
    <property type="component" value="Unassembled WGS sequence"/>
</dbReference>
<accession>A0A024WA62</accession>
<dbReference type="EMBL" id="KI926340">
    <property type="protein sequence ID" value="ETW37784.1"/>
    <property type="molecule type" value="Genomic_DNA"/>
</dbReference>
<protein>
    <submittedName>
        <fullName evidence="1">Uncharacterized protein</fullName>
    </submittedName>
</protein>
<dbReference type="AlphaFoldDB" id="A0A024WA62"/>